<evidence type="ECO:0000256" key="4">
    <source>
        <dbReference type="PROSITE-ProRule" id="PRU00520"/>
    </source>
</evidence>
<dbReference type="PROSITE" id="PS00151">
    <property type="entry name" value="ACYLPHOSPHATASE_2"/>
    <property type="match status" value="1"/>
</dbReference>
<dbReference type="Pfam" id="PF00708">
    <property type="entry name" value="Acylphosphatase"/>
    <property type="match status" value="1"/>
</dbReference>
<protein>
    <recommendedName>
        <fullName evidence="2 4">acylphosphatase</fullName>
        <ecNumber evidence="2 4">3.6.1.7</ecNumber>
    </recommendedName>
</protein>
<evidence type="ECO:0000256" key="1">
    <source>
        <dbReference type="ARBA" id="ARBA00005614"/>
    </source>
</evidence>
<dbReference type="PANTHER" id="PTHR47268:SF4">
    <property type="entry name" value="ACYLPHOSPHATASE"/>
    <property type="match status" value="1"/>
</dbReference>
<dbReference type="Gene3D" id="3.30.70.100">
    <property type="match status" value="1"/>
</dbReference>
<evidence type="ECO:0000313" key="8">
    <source>
        <dbReference type="Proteomes" id="UP000075606"/>
    </source>
</evidence>
<accession>A0A150XFB4</accession>
<reference evidence="7 8" key="1">
    <citation type="submission" date="2016-01" db="EMBL/GenBank/DDBJ databases">
        <title>Genome sequencing of Roseivirga spongicola UST030701-084.</title>
        <authorList>
            <person name="Selvaratnam C."/>
            <person name="Thevarajoo S."/>
            <person name="Goh K.M."/>
            <person name="Ee R."/>
            <person name="Chan K.-G."/>
            <person name="Chong C.S."/>
        </authorList>
    </citation>
    <scope>NUCLEOTIDE SEQUENCE [LARGE SCALE GENOMIC DNA]</scope>
    <source>
        <strain evidence="7 8">UST030701-084</strain>
    </source>
</reference>
<evidence type="ECO:0000256" key="5">
    <source>
        <dbReference type="RuleBase" id="RU004168"/>
    </source>
</evidence>
<dbReference type="InterPro" id="IPR017968">
    <property type="entry name" value="Acylphosphatase_CS"/>
</dbReference>
<feature type="active site" evidence="4">
    <location>
        <position position="19"/>
    </location>
</feature>
<sequence length="91" mass="10257">MPIAFEITIKGKVQGVFYRASTRDKATELGISGWCMNLDNGDVLIHAEGERVDLNALLLWCKVGPPKAKVDQVLHRETELKNYSGFRIRRA</sequence>
<dbReference type="RefSeq" id="WP_068215720.1">
    <property type="nucleotide sequence ID" value="NZ_CP139724.1"/>
</dbReference>
<evidence type="ECO:0000256" key="2">
    <source>
        <dbReference type="ARBA" id="ARBA00012150"/>
    </source>
</evidence>
<dbReference type="AlphaFoldDB" id="A0A150XFB4"/>
<feature type="active site" evidence="4">
    <location>
        <position position="37"/>
    </location>
</feature>
<dbReference type="OrthoDB" id="9808093at2"/>
<dbReference type="GO" id="GO:0003998">
    <property type="term" value="F:acylphosphatase activity"/>
    <property type="evidence" value="ECO:0007669"/>
    <property type="project" value="UniProtKB-EC"/>
</dbReference>
<name>A0A150XFB4_9BACT</name>
<dbReference type="STRING" id="333140.AWW68_01170"/>
<dbReference type="PANTHER" id="PTHR47268">
    <property type="entry name" value="ACYLPHOSPHATASE"/>
    <property type="match status" value="1"/>
</dbReference>
<organism evidence="7 8">
    <name type="scientific">Roseivirga spongicola</name>
    <dbReference type="NCBI Taxonomy" id="333140"/>
    <lineage>
        <taxon>Bacteria</taxon>
        <taxon>Pseudomonadati</taxon>
        <taxon>Bacteroidota</taxon>
        <taxon>Cytophagia</taxon>
        <taxon>Cytophagales</taxon>
        <taxon>Roseivirgaceae</taxon>
        <taxon>Roseivirga</taxon>
    </lineage>
</organism>
<dbReference type="InterPro" id="IPR036046">
    <property type="entry name" value="Acylphosphatase-like_dom_sf"/>
</dbReference>
<feature type="domain" description="Acylphosphatase-like" evidence="6">
    <location>
        <begin position="4"/>
        <end position="90"/>
    </location>
</feature>
<dbReference type="PRINTS" id="PR00112">
    <property type="entry name" value="ACYLPHPHTASE"/>
</dbReference>
<evidence type="ECO:0000313" key="7">
    <source>
        <dbReference type="EMBL" id="KYG77410.1"/>
    </source>
</evidence>
<dbReference type="Proteomes" id="UP000075606">
    <property type="component" value="Unassembled WGS sequence"/>
</dbReference>
<comment type="similarity">
    <text evidence="1 5">Belongs to the acylphosphatase family.</text>
</comment>
<evidence type="ECO:0000256" key="3">
    <source>
        <dbReference type="ARBA" id="ARBA00047645"/>
    </source>
</evidence>
<dbReference type="InterPro" id="IPR020456">
    <property type="entry name" value="Acylphosphatase"/>
</dbReference>
<dbReference type="EC" id="3.6.1.7" evidence="2 4"/>
<keyword evidence="8" id="KW-1185">Reference proteome</keyword>
<dbReference type="EMBL" id="LRPC01000001">
    <property type="protein sequence ID" value="KYG77410.1"/>
    <property type="molecule type" value="Genomic_DNA"/>
</dbReference>
<keyword evidence="4" id="KW-0378">Hydrolase</keyword>
<comment type="catalytic activity">
    <reaction evidence="3 4">
        <text>an acyl phosphate + H2O = a carboxylate + phosphate + H(+)</text>
        <dbReference type="Rhea" id="RHEA:14965"/>
        <dbReference type="ChEBI" id="CHEBI:15377"/>
        <dbReference type="ChEBI" id="CHEBI:15378"/>
        <dbReference type="ChEBI" id="CHEBI:29067"/>
        <dbReference type="ChEBI" id="CHEBI:43474"/>
        <dbReference type="ChEBI" id="CHEBI:59918"/>
        <dbReference type="EC" id="3.6.1.7"/>
    </reaction>
</comment>
<evidence type="ECO:0000259" key="6">
    <source>
        <dbReference type="PROSITE" id="PS51160"/>
    </source>
</evidence>
<dbReference type="PROSITE" id="PS51160">
    <property type="entry name" value="ACYLPHOSPHATASE_3"/>
    <property type="match status" value="1"/>
</dbReference>
<dbReference type="InterPro" id="IPR001792">
    <property type="entry name" value="Acylphosphatase-like_dom"/>
</dbReference>
<comment type="caution">
    <text evidence="7">The sequence shown here is derived from an EMBL/GenBank/DDBJ whole genome shotgun (WGS) entry which is preliminary data.</text>
</comment>
<gene>
    <name evidence="7" type="ORF">AWW68_01170</name>
</gene>
<dbReference type="SUPFAM" id="SSF54975">
    <property type="entry name" value="Acylphosphatase/BLUF domain-like"/>
    <property type="match status" value="1"/>
</dbReference>
<proteinExistence type="inferred from homology"/>